<dbReference type="Proteomes" id="UP000018861">
    <property type="component" value="Unassembled WGS sequence"/>
</dbReference>
<evidence type="ECO:0000256" key="1">
    <source>
        <dbReference type="SAM" id="MobiDB-lite"/>
    </source>
</evidence>
<dbReference type="AlphaFoldDB" id="W4P3U5"/>
<gene>
    <name evidence="2" type="ORF">JCM6292_529</name>
</gene>
<evidence type="ECO:0000313" key="2">
    <source>
        <dbReference type="EMBL" id="GAE14400.1"/>
    </source>
</evidence>
<dbReference type="InterPro" id="IPR036388">
    <property type="entry name" value="WH-like_DNA-bd_sf"/>
</dbReference>
<sequence length="120" mass="13752">MPVHQAFVDEKAYLVSIGKELDEGGKKEGKKDNDFPKYFPKESMEEITDRQRIILSLVQSDCTLTSQKISQKISEKEPVTQRTIKKDIADLQSKGILSREGGRKNGRWVITNKNDNKNRE</sequence>
<comment type="caution">
    <text evidence="2">The sequence shown here is derived from an EMBL/GenBank/DDBJ whole genome shotgun (WGS) entry which is preliminary data.</text>
</comment>
<organism evidence="2 3">
    <name type="scientific">Bacteroides pyogenes JCM 6292</name>
    <dbReference type="NCBI Taxonomy" id="1235809"/>
    <lineage>
        <taxon>Bacteria</taxon>
        <taxon>Pseudomonadati</taxon>
        <taxon>Bacteroidota</taxon>
        <taxon>Bacteroidia</taxon>
        <taxon>Bacteroidales</taxon>
        <taxon>Bacteroidaceae</taxon>
        <taxon>Bacteroides</taxon>
    </lineage>
</organism>
<dbReference type="InterPro" id="IPR036390">
    <property type="entry name" value="WH_DNA-bd_sf"/>
</dbReference>
<name>W4P3U5_9BACE</name>
<proteinExistence type="predicted"/>
<evidence type="ECO:0008006" key="4">
    <source>
        <dbReference type="Google" id="ProtNLM"/>
    </source>
</evidence>
<protein>
    <recommendedName>
        <fullName evidence="4">HTH deoR-type domain-containing protein</fullName>
    </recommendedName>
</protein>
<accession>W4P3U5</accession>
<dbReference type="EMBL" id="BAIQ01000003">
    <property type="protein sequence ID" value="GAE14400.1"/>
    <property type="molecule type" value="Genomic_DNA"/>
</dbReference>
<reference evidence="2 3" key="1">
    <citation type="journal article" date="2014" name="Genome Announc.">
        <title>Draft Genome Sequences of Three Strains of Bacteroides pyogenes Isolated from a Cat and Swine.</title>
        <authorList>
            <person name="Sakamoto M."/>
            <person name="Oshima K."/>
            <person name="Suda W."/>
            <person name="Kitamura K."/>
            <person name="Iida T."/>
            <person name="Hattori M."/>
            <person name="Ohkuma M."/>
        </authorList>
    </citation>
    <scope>NUCLEOTIDE SEQUENCE [LARGE SCALE GENOMIC DNA]</scope>
    <source>
        <strain evidence="2 3">JCM 6292</strain>
    </source>
</reference>
<dbReference type="SUPFAM" id="SSF46785">
    <property type="entry name" value="Winged helix' DNA-binding domain"/>
    <property type="match status" value="1"/>
</dbReference>
<evidence type="ECO:0000313" key="3">
    <source>
        <dbReference type="Proteomes" id="UP000018861"/>
    </source>
</evidence>
<dbReference type="Gene3D" id="1.10.10.10">
    <property type="entry name" value="Winged helix-like DNA-binding domain superfamily/Winged helix DNA-binding domain"/>
    <property type="match status" value="1"/>
</dbReference>
<feature type="region of interest" description="Disordered" evidence="1">
    <location>
        <begin position="95"/>
        <end position="120"/>
    </location>
</feature>